<keyword evidence="2" id="KW-1185">Reference proteome</keyword>
<reference evidence="1" key="1">
    <citation type="submission" date="2020-03" db="EMBL/GenBank/DDBJ databases">
        <authorList>
            <person name="Chebbi M.A."/>
            <person name="Drezen J.M."/>
        </authorList>
    </citation>
    <scope>NUCLEOTIDE SEQUENCE</scope>
    <source>
        <tissue evidence="1">Whole body</tissue>
    </source>
</reference>
<evidence type="ECO:0000313" key="1">
    <source>
        <dbReference type="EMBL" id="KAG8036522.1"/>
    </source>
</evidence>
<sequence length="17" mass="1920">MQVCTSAVLLNKMTMSY</sequence>
<accession>A0A8J5QUY6</accession>
<proteinExistence type="predicted"/>
<name>A0A8J5QUY6_9HYME</name>
<evidence type="ECO:0000313" key="2">
    <source>
        <dbReference type="Proteomes" id="UP000729913"/>
    </source>
</evidence>
<reference evidence="1" key="2">
    <citation type="submission" date="2021-04" db="EMBL/GenBank/DDBJ databases">
        <title>Genome-wide patterns of bracovirus chromosomal integration into multiple host tissues during parasitism.</title>
        <authorList>
            <person name="Chebbi M.A.C."/>
        </authorList>
    </citation>
    <scope>NUCLEOTIDE SEQUENCE</scope>
    <source>
        <tissue evidence="1">Whole body</tissue>
    </source>
</reference>
<comment type="caution">
    <text evidence="1">The sequence shown here is derived from an EMBL/GenBank/DDBJ whole genome shotgun (WGS) entry which is preliminary data.</text>
</comment>
<gene>
    <name evidence="1" type="ORF">G9C98_003844</name>
</gene>
<organism evidence="1 2">
    <name type="scientific">Cotesia typhae</name>
    <dbReference type="NCBI Taxonomy" id="2053667"/>
    <lineage>
        <taxon>Eukaryota</taxon>
        <taxon>Metazoa</taxon>
        <taxon>Ecdysozoa</taxon>
        <taxon>Arthropoda</taxon>
        <taxon>Hexapoda</taxon>
        <taxon>Insecta</taxon>
        <taxon>Pterygota</taxon>
        <taxon>Neoptera</taxon>
        <taxon>Endopterygota</taxon>
        <taxon>Hymenoptera</taxon>
        <taxon>Apocrita</taxon>
        <taxon>Ichneumonoidea</taxon>
        <taxon>Braconidae</taxon>
        <taxon>Microgastrinae</taxon>
        <taxon>Cotesia</taxon>
    </lineage>
</organism>
<dbReference type="AlphaFoldDB" id="A0A8J5QUY6"/>
<protein>
    <submittedName>
        <fullName evidence="1">Uncharacterized protein</fullName>
    </submittedName>
</protein>
<dbReference type="EMBL" id="JAAOIC020000048">
    <property type="protein sequence ID" value="KAG8036522.1"/>
    <property type="molecule type" value="Genomic_DNA"/>
</dbReference>
<dbReference type="Proteomes" id="UP000729913">
    <property type="component" value="Unassembled WGS sequence"/>
</dbReference>